<dbReference type="AlphaFoldDB" id="A0A560WAK6"/>
<evidence type="ECO:0000313" key="2">
    <source>
        <dbReference type="Proteomes" id="UP000315628"/>
    </source>
</evidence>
<accession>A0A560WAK6</accession>
<organism evidence="1 2">
    <name type="scientific">Marihabitans asiaticum</name>
    <dbReference type="NCBI Taxonomy" id="415218"/>
    <lineage>
        <taxon>Bacteria</taxon>
        <taxon>Bacillati</taxon>
        <taxon>Actinomycetota</taxon>
        <taxon>Actinomycetes</taxon>
        <taxon>Micrococcales</taxon>
        <taxon>Intrasporangiaceae</taxon>
        <taxon>Marihabitans</taxon>
    </lineage>
</organism>
<gene>
    <name evidence="1" type="ORF">FB557_2085</name>
</gene>
<evidence type="ECO:0000313" key="1">
    <source>
        <dbReference type="EMBL" id="TWD14663.1"/>
    </source>
</evidence>
<comment type="caution">
    <text evidence="1">The sequence shown here is derived from an EMBL/GenBank/DDBJ whole genome shotgun (WGS) entry which is preliminary data.</text>
</comment>
<proteinExistence type="predicted"/>
<protein>
    <recommendedName>
        <fullName evidence="3">UDP-N-acetylmuramyl pentapeptide phosphotransferase/UDP-N-acetylglucosamine-1-phosphate transferase</fullName>
    </recommendedName>
</protein>
<name>A0A560WAK6_9MICO</name>
<evidence type="ECO:0008006" key="3">
    <source>
        <dbReference type="Google" id="ProtNLM"/>
    </source>
</evidence>
<dbReference type="OrthoDB" id="2679245at2"/>
<dbReference type="EMBL" id="VIUW01000003">
    <property type="protein sequence ID" value="TWD14663.1"/>
    <property type="molecule type" value="Genomic_DNA"/>
</dbReference>
<reference evidence="1 2" key="1">
    <citation type="submission" date="2019-06" db="EMBL/GenBank/DDBJ databases">
        <title>Sequencing the genomes of 1000 actinobacteria strains.</title>
        <authorList>
            <person name="Klenk H.-P."/>
        </authorList>
    </citation>
    <scope>NUCLEOTIDE SEQUENCE [LARGE SCALE GENOMIC DNA]</scope>
    <source>
        <strain evidence="1 2">DSM 18935</strain>
    </source>
</reference>
<dbReference type="RefSeq" id="WP_144857510.1">
    <property type="nucleotide sequence ID" value="NZ_BAAAYT010000002.1"/>
</dbReference>
<dbReference type="Proteomes" id="UP000315628">
    <property type="component" value="Unassembled WGS sequence"/>
</dbReference>
<sequence>MRPLSAAGAALLGAGCAAGLVTLDHRLPAPARRALERTSFDGSAVTLAEGPAWVAATAIAAAAAGDATALGCVLGSGAAGLVDDLVGDAGTKGVRGHLGALRRGRVSTGSLKIVTIIGAAAWAARREAGGERAWLLVDAGVIAGTANLLNLFDLRPGRALKVGCLIGLPLLTRPAGRPALAAGLGAGLGVLPHDLAGRSILGDCGANALGSLLGLSAVRALRPTTRAGVLGGVLALTLASERISFTRVIEATPALRALDQLGRSRPEGAKR</sequence>
<dbReference type="PROSITE" id="PS51257">
    <property type="entry name" value="PROKAR_LIPOPROTEIN"/>
    <property type="match status" value="1"/>
</dbReference>
<keyword evidence="2" id="KW-1185">Reference proteome</keyword>